<dbReference type="InterPro" id="IPR032062">
    <property type="entry name" value="DUF4803"/>
</dbReference>
<gene>
    <name evidence="1" type="ORF">YQE_05638</name>
</gene>
<feature type="non-terminal residue" evidence="1">
    <location>
        <position position="1"/>
    </location>
</feature>
<reference evidence="1" key="1">
    <citation type="journal article" date="2013" name="Genome Biol.">
        <title>Draft genome of the mountain pine beetle, Dendroctonus ponderosae Hopkins, a major forest pest.</title>
        <authorList>
            <person name="Keeling C.I."/>
            <person name="Yuen M.M."/>
            <person name="Liao N.Y."/>
            <person name="Docking T.R."/>
            <person name="Chan S.K."/>
            <person name="Taylor G.A."/>
            <person name="Palmquist D.L."/>
            <person name="Jackman S.D."/>
            <person name="Nguyen A."/>
            <person name="Li M."/>
            <person name="Henderson H."/>
            <person name="Janes J.K."/>
            <person name="Zhao Y."/>
            <person name="Pandoh P."/>
            <person name="Moore R."/>
            <person name="Sperling F.A."/>
            <person name="Huber D.P."/>
            <person name="Birol I."/>
            <person name="Jones S.J."/>
            <person name="Bohlmann J."/>
        </authorList>
    </citation>
    <scope>NUCLEOTIDE SEQUENCE</scope>
</reference>
<dbReference type="PANTHER" id="PTHR47890">
    <property type="entry name" value="LD24308P"/>
    <property type="match status" value="1"/>
</dbReference>
<proteinExistence type="predicted"/>
<evidence type="ECO:0000313" key="1">
    <source>
        <dbReference type="EMBL" id="ENN77961.1"/>
    </source>
</evidence>
<dbReference type="HOGENOM" id="CLU_233078_0_0_1"/>
<protein>
    <submittedName>
        <fullName evidence="1">Uncharacterized protein</fullName>
    </submittedName>
</protein>
<organism evidence="1">
    <name type="scientific">Dendroctonus ponderosae</name>
    <name type="common">Mountain pine beetle</name>
    <dbReference type="NCBI Taxonomy" id="77166"/>
    <lineage>
        <taxon>Eukaryota</taxon>
        <taxon>Metazoa</taxon>
        <taxon>Ecdysozoa</taxon>
        <taxon>Arthropoda</taxon>
        <taxon>Hexapoda</taxon>
        <taxon>Insecta</taxon>
        <taxon>Pterygota</taxon>
        <taxon>Neoptera</taxon>
        <taxon>Endopterygota</taxon>
        <taxon>Coleoptera</taxon>
        <taxon>Polyphaga</taxon>
        <taxon>Cucujiformia</taxon>
        <taxon>Curculionidae</taxon>
        <taxon>Scolytinae</taxon>
        <taxon>Dendroctonus</taxon>
    </lineage>
</organism>
<dbReference type="Pfam" id="PF16061">
    <property type="entry name" value="DUF4803"/>
    <property type="match status" value="4"/>
</dbReference>
<dbReference type="PANTHER" id="PTHR47890:SF1">
    <property type="entry name" value="LD24308P"/>
    <property type="match status" value="1"/>
</dbReference>
<dbReference type="EMBL" id="KB740928">
    <property type="protein sequence ID" value="ENN77961.1"/>
    <property type="molecule type" value="Genomic_DNA"/>
</dbReference>
<name>N6UBD0_DENPD</name>
<accession>N6UBD0</accession>
<dbReference type="OrthoDB" id="6366357at2759"/>
<sequence length="2054" mass="237373">MTRKFPVVCLLLFATVVARKPDKLLLVDELRYEFAQLEESLWSAVREAAGSEYISDKAQLSDVNLLKEFQTFGDRIHKLYPNDLTDGLETLDSVWVYQLALADLRGIFALYESFRRFQKQQTGAGRVASPKQAWLDLTESILNDPQNAVEEGLAKINEIRQNNLFQSVAKEVEGDMMCNIKQSPQQVLYSLYEAIALTELKGHAMIQFSYMLLRLYGKGNFTKESQHSRERFQERTNNAVESVKRAMQKVSRELWKCDPKKHVKGETYEEITNLLQGYVQNEVDLNPDGTCSENCAEYTYTKSHGCYQNLYCRQQRSCSGKIIDCRFFDSDMWICNAVSMSLQTFANSFCELFRPPIEKSTFYRNQYIEFTHTDIDRDAAQTTVPYLDAQKLESLEPVPLSGAGIFHKGRDFFGGFLAPKIFTYDVTKHMQAAFPTEGIPENRLYGTEAIRQFPQFLFLFSELNDIYNTYEKFRDYLKQTLNGTRFKIAIEDLNYDVTNKKTGVLKAIERVNDLAYKDWDSVNKKMNQMFEENYWCKNTKQSPQQVSYNLYNLVALAQLKAYVLQQFALLGNMLWDDNVSTNSSINARRGFEKNVTSLIQNLMATKKNPSDIWRCDPEQFIKGINYDTFTRLLQGHIQNEVDMNRRGTCRETCGAYSYATSHGCYDWKSDVCKKTERCYGDLHECFFVESHASICVSDDASRRYKYVQFNSGKMMGKYSYCPSRRSVNSWTRWFVRCHYCMCLCDQQGATSDRHINLRPVFADFKNNRIVTGLKLEKHNRLLHLKIQEGQLLPYGYINQSTVHWVDVDDYAITDPGVSNGKDYFTMTYTQRSMALDDITVHDDNHVLTEMCLMIVIYLLVFINFRVLCCPNSAEIEHLKWEFQKLDKAWVEQLTDDRNNISLNGLIKFNHQELQPLRDQYLANIDHQLIWGGFASFIRCISALSGKDPILEKLYLAQQALQRSVAMKRSMETIYRQLQLNLLRIIHKDLNSRQWCISETTQLDYGCKNENIVVIYEFVAVTELRNEIIERIRTLLEWSPLGTHRRQTTYSTKTPTLTPISGGYQNMRLPYKTRALFDKYSSFRVHKDIRICDPNKFILGKNYLRFTKLLQGFIRSFDVQKAHEYINRCSARIFNCIPTTSTLKACQSPFKHKRFDFIQQSNGTFLGRRQYCSTIQHWDASSSICLCDQTGADSDRFISLIPVTSNILQNKVITGVKFIKPYQILQLQIQQGQLLPNGNINQSTVEWIPSETFNVTDAGVLNNKDYFLLTNLSRTIAIDELETKKSNHAMTGIGFTVFKDVIHLKIGLHSFNADNGLLNSDQEVLMNEQQNRPFVPLSDMDVPSYTDRPSELMSFTPMFLNFTHTGFTQDMAQTTVPFLDSQEVTSNPAVPLTGAGLYYKALALARIAIGENHLLVDKLRLDFIDLEDKLWKFVLWEAPTVDKTNAEFHVINRFSEFDQAMKQMPNDILLGTKPLWNIHSFLFLHAEVEHTQRMYNKFREFLDDQLGNDPLIIGGKESKIQKPKIRAADLIRDILEPNNGANATVHKVYHLTFGEENMGLKVLNFLVNEGPCKNYSQSQQQIYYNLYNVIAFNGLKNYVMLQFAYLMSRISHKGNYTDLSEIVKVNFEKRVNETMSIFRGLMEVVPTATWNCDPEVHEKACPFQAFVNIEYYQCILGQTYEEFTRLLQGHIENEVDMNNGGTCLQDCSAYSATKSYGCYDSDSKYCREVERCNGDILNCRFVKNHMEVCPSNSSERRYDYIQYEEGSLLGKDKTCWRTPISSWWRWLVRCSYCLCLCDEQGPKSDRYISLRPVLSNIARNRVVTGLRFIKRNRVIHFQIQEGQLRPYGYIDNNTIRWVPVDDYKITEKGIYNNEDYFTMSNAQRSLVLDEVTVNDKDPQVNQVVTGIRFQFTEGKLRVQVRKNKFNWETGLISTSDGKYVSKAKEGMSKVDLSNADIPINLVSSKLYWEQDGYVEFTHTDFNLDAAQTTIPFIDIQPVINDPPVPLNGVGIYYKGNKGLGGFVAPKILTYDYSKFILVRFPIADVRHEAESLASI</sequence>
<dbReference type="OMA" id="GMINEST"/>